<evidence type="ECO:0008006" key="3">
    <source>
        <dbReference type="Google" id="ProtNLM"/>
    </source>
</evidence>
<dbReference type="Proteomes" id="UP000439522">
    <property type="component" value="Unassembled WGS sequence"/>
</dbReference>
<comment type="caution">
    <text evidence="1">The sequence shown here is derived from an EMBL/GenBank/DDBJ whole genome shotgun (WGS) entry which is preliminary data.</text>
</comment>
<dbReference type="EMBL" id="WTZA01000001">
    <property type="protein sequence ID" value="MXO75650.1"/>
    <property type="molecule type" value="Genomic_DNA"/>
</dbReference>
<reference evidence="1 2" key="1">
    <citation type="submission" date="2019-12" db="EMBL/GenBank/DDBJ databases">
        <title>Genomic-based taxomic classification of the family Erythrobacteraceae.</title>
        <authorList>
            <person name="Xu L."/>
        </authorList>
    </citation>
    <scope>NUCLEOTIDE SEQUENCE [LARGE SCALE GENOMIC DNA]</scope>
    <source>
        <strain evidence="1 2">100921-2</strain>
    </source>
</reference>
<evidence type="ECO:0000313" key="1">
    <source>
        <dbReference type="EMBL" id="MXO75650.1"/>
    </source>
</evidence>
<name>A0A6I4THV9_9SPHN</name>
<protein>
    <recommendedName>
        <fullName evidence="3">GNAT family N-acetyltransferase</fullName>
    </recommendedName>
</protein>
<dbReference type="Gene3D" id="3.40.630.30">
    <property type="match status" value="1"/>
</dbReference>
<gene>
    <name evidence="1" type="ORF">GRI40_10520</name>
</gene>
<proteinExistence type="predicted"/>
<dbReference type="InterPro" id="IPR016181">
    <property type="entry name" value="Acyl_CoA_acyltransferase"/>
</dbReference>
<organism evidence="1 2">
    <name type="scientific">Tsuneonella aeria</name>
    <dbReference type="NCBI Taxonomy" id="1837929"/>
    <lineage>
        <taxon>Bacteria</taxon>
        <taxon>Pseudomonadati</taxon>
        <taxon>Pseudomonadota</taxon>
        <taxon>Alphaproteobacteria</taxon>
        <taxon>Sphingomonadales</taxon>
        <taxon>Erythrobacteraceae</taxon>
        <taxon>Tsuneonella</taxon>
    </lineage>
</organism>
<dbReference type="AlphaFoldDB" id="A0A6I4THV9"/>
<feature type="non-terminal residue" evidence="1">
    <location>
        <position position="1"/>
    </location>
</feature>
<accession>A0A6I4THV9</accession>
<evidence type="ECO:0000313" key="2">
    <source>
        <dbReference type="Proteomes" id="UP000439522"/>
    </source>
</evidence>
<dbReference type="SUPFAM" id="SSF55729">
    <property type="entry name" value="Acyl-CoA N-acyltransferases (Nat)"/>
    <property type="match status" value="1"/>
</dbReference>
<keyword evidence="2" id="KW-1185">Reference proteome</keyword>
<sequence>LKDCAIEVIIRPDQPEDFPRIAEPAQRTNQLNFTGRKYDRSAIAALLGDPRQARFVVEVRDRFGSYGLVGFCLAGREGDTVVVQEFMLSCRVQGKYVEQAVFAYLADHLPGPTAACIAVNFRPTPRNAAALRVLETLGFSHRGGRYVRGIAPGDLSVDFLTVIAA</sequence>